<protein>
    <submittedName>
        <fullName evidence="9">Uncharacterized protein</fullName>
    </submittedName>
</protein>
<dbReference type="EMBL" id="SKBQ01000047">
    <property type="protein sequence ID" value="TPX11604.1"/>
    <property type="molecule type" value="Genomic_DNA"/>
</dbReference>
<dbReference type="InterPro" id="IPR037396">
    <property type="entry name" value="FMN_HAD"/>
</dbReference>
<dbReference type="GO" id="GO:0016491">
    <property type="term" value="F:oxidoreductase activity"/>
    <property type="evidence" value="ECO:0007669"/>
    <property type="project" value="UniProtKB-KW"/>
</dbReference>
<dbReference type="PRINTS" id="PR00363">
    <property type="entry name" value="CYTOCHROMEB5"/>
</dbReference>
<evidence type="ECO:0000259" key="8">
    <source>
        <dbReference type="PROSITE" id="PS51349"/>
    </source>
</evidence>
<evidence type="ECO:0000256" key="2">
    <source>
        <dbReference type="ARBA" id="ARBA00022617"/>
    </source>
</evidence>
<comment type="cofactor">
    <cofactor evidence="1">
        <name>FMN</name>
        <dbReference type="ChEBI" id="CHEBI:58210"/>
    </cofactor>
</comment>
<dbReference type="Pfam" id="PF01070">
    <property type="entry name" value="FMN_dh"/>
    <property type="match status" value="1"/>
</dbReference>
<dbReference type="GO" id="GO:0020037">
    <property type="term" value="F:heme binding"/>
    <property type="evidence" value="ECO:0007669"/>
    <property type="project" value="UniProtKB-UniRule"/>
</dbReference>
<reference evidence="9 10" key="1">
    <citation type="submission" date="2019-06" db="EMBL/GenBank/DDBJ databases">
        <title>Draft genome sequence of the filamentous fungus Phialemoniopsis curvata isolated from diesel fuel.</title>
        <authorList>
            <person name="Varaljay V.A."/>
            <person name="Lyon W.J."/>
            <person name="Crouch A.L."/>
            <person name="Drake C.E."/>
            <person name="Hollomon J.M."/>
            <person name="Nadeau L.J."/>
            <person name="Nunn H.S."/>
            <person name="Stevenson B.S."/>
            <person name="Bojanowski C.L."/>
            <person name="Crookes-Goodson W.J."/>
        </authorList>
    </citation>
    <scope>NUCLEOTIDE SEQUENCE [LARGE SCALE GENOMIC DNA]</scope>
    <source>
        <strain evidence="9 10">D216</strain>
    </source>
</reference>
<dbReference type="Pfam" id="PF00173">
    <property type="entry name" value="Cyt-b5"/>
    <property type="match status" value="1"/>
</dbReference>
<dbReference type="AlphaFoldDB" id="A0A507AYT0"/>
<feature type="domain" description="FMN hydroxy acid dehydrogenase" evidence="8">
    <location>
        <begin position="99"/>
        <end position="452"/>
    </location>
</feature>
<dbReference type="InterPro" id="IPR037458">
    <property type="entry name" value="L-MDH/L-LDH_FMN-bd"/>
</dbReference>
<evidence type="ECO:0000256" key="5">
    <source>
        <dbReference type="ARBA" id="ARBA00023004"/>
    </source>
</evidence>
<dbReference type="Gene3D" id="3.20.20.70">
    <property type="entry name" value="Aldolase class I"/>
    <property type="match status" value="1"/>
</dbReference>
<evidence type="ECO:0000313" key="10">
    <source>
        <dbReference type="Proteomes" id="UP000319257"/>
    </source>
</evidence>
<comment type="similarity">
    <text evidence="6">Belongs to the cytochrome b5 family.</text>
</comment>
<dbReference type="PROSITE" id="PS00557">
    <property type="entry name" value="FMN_HYDROXY_ACID_DH_1"/>
    <property type="match status" value="1"/>
</dbReference>
<accession>A0A507AYT0</accession>
<keyword evidence="2 6" id="KW-0349">Heme</keyword>
<keyword evidence="3 6" id="KW-0479">Metal-binding</keyword>
<dbReference type="CDD" id="cd02922">
    <property type="entry name" value="FCB2_FMN"/>
    <property type="match status" value="1"/>
</dbReference>
<evidence type="ECO:0000256" key="1">
    <source>
        <dbReference type="ARBA" id="ARBA00001917"/>
    </source>
</evidence>
<evidence type="ECO:0000256" key="6">
    <source>
        <dbReference type="RuleBase" id="RU362121"/>
    </source>
</evidence>
<dbReference type="SUPFAM" id="SSF55856">
    <property type="entry name" value="Cytochrome b5-like heme/steroid binding domain"/>
    <property type="match status" value="1"/>
</dbReference>
<dbReference type="InterPro" id="IPR036400">
    <property type="entry name" value="Cyt_B5-like_heme/steroid_sf"/>
</dbReference>
<dbReference type="InterPro" id="IPR008259">
    <property type="entry name" value="FMN_hydac_DH_AS"/>
</dbReference>
<proteinExistence type="inferred from homology"/>
<keyword evidence="4" id="KW-0560">Oxidoreductase</keyword>
<feature type="domain" description="Cytochrome b5 heme-binding" evidence="7">
    <location>
        <begin position="1"/>
        <end position="76"/>
    </location>
</feature>
<dbReference type="InterPro" id="IPR001199">
    <property type="entry name" value="Cyt_B5-like_heme/steroid-bd"/>
</dbReference>
<keyword evidence="10" id="KW-1185">Reference proteome</keyword>
<dbReference type="OrthoDB" id="1925334at2759"/>
<dbReference type="PANTHER" id="PTHR10578:SF104">
    <property type="entry name" value="CYTOCHROME B2, MITOCHONDRIAL-RELATED"/>
    <property type="match status" value="1"/>
</dbReference>
<sequence>MTTLQEVSQHSTESSCWVVIHGVAYDVTNFLSHHPGGKHVILKQAGGDATPAFDAVHSRDLLEKYLRPSQVVGNIAGYEESRLGDTQGETPDRQQLSRKLLARIVSVPDFESAAAEVLDPKSFAFFKAGANSEITASWNQKSWDAVRFRPRVLVPISHVETSTTMFGSKFSAPFYIAPAGGGKFAHPRGEIIWTRAAAKHGILQWVCNNAGCSQKEMADARGPGQILFWQIYAMKDLDVTKREIQQAVAMGYKGLALTVDAIRIGKRERDIRIHLPSDGDNTGVTTGSGSISATRPMLHDQFDFASVIDWLRSMTDLPIAIKGVQSWEDAELCMKHGLHPWLSNHGGRQLDGAPAAIETLVEIRKHCPEVFVRCEVFVDGGVTRGTDIIKALALGAKGVAIGRGFLYALTFGEAGVSKAIDILMDEVRTAMALLGVSSIDQLQPSHVDTSGLAYAGAVIRARL</sequence>
<dbReference type="InterPro" id="IPR018506">
    <property type="entry name" value="Cyt_B5_heme-BS"/>
</dbReference>
<organism evidence="9 10">
    <name type="scientific">Thyridium curvatum</name>
    <dbReference type="NCBI Taxonomy" id="1093900"/>
    <lineage>
        <taxon>Eukaryota</taxon>
        <taxon>Fungi</taxon>
        <taxon>Dikarya</taxon>
        <taxon>Ascomycota</taxon>
        <taxon>Pezizomycotina</taxon>
        <taxon>Sordariomycetes</taxon>
        <taxon>Sordariomycetidae</taxon>
        <taxon>Thyridiales</taxon>
        <taxon>Thyridiaceae</taxon>
        <taxon>Thyridium</taxon>
    </lineage>
</organism>
<dbReference type="PROSITE" id="PS51349">
    <property type="entry name" value="FMN_HYDROXY_ACID_DH_2"/>
    <property type="match status" value="1"/>
</dbReference>
<gene>
    <name evidence="9" type="ORF">E0L32_007583</name>
</gene>
<dbReference type="Gene3D" id="3.10.120.10">
    <property type="entry name" value="Cytochrome b5-like heme/steroid binding domain"/>
    <property type="match status" value="1"/>
</dbReference>
<name>A0A507AYT0_9PEZI</name>
<dbReference type="InterPro" id="IPR013785">
    <property type="entry name" value="Aldolase_TIM"/>
</dbReference>
<dbReference type="InterPro" id="IPR000262">
    <property type="entry name" value="FMN-dep_DH"/>
</dbReference>
<dbReference type="PROSITE" id="PS00191">
    <property type="entry name" value="CYTOCHROME_B5_1"/>
    <property type="match status" value="1"/>
</dbReference>
<comment type="caution">
    <text evidence="9">The sequence shown here is derived from an EMBL/GenBank/DDBJ whole genome shotgun (WGS) entry which is preliminary data.</text>
</comment>
<dbReference type="PANTHER" id="PTHR10578">
    <property type="entry name" value="S -2-HYDROXY-ACID OXIDASE-RELATED"/>
    <property type="match status" value="1"/>
</dbReference>
<dbReference type="STRING" id="1093900.A0A507AYT0"/>
<keyword evidence="5 6" id="KW-0408">Iron</keyword>
<dbReference type="GO" id="GO:0046872">
    <property type="term" value="F:metal ion binding"/>
    <property type="evidence" value="ECO:0007669"/>
    <property type="project" value="UniProtKB-UniRule"/>
</dbReference>
<evidence type="ECO:0000259" key="7">
    <source>
        <dbReference type="PROSITE" id="PS50255"/>
    </source>
</evidence>
<evidence type="ECO:0000313" key="9">
    <source>
        <dbReference type="EMBL" id="TPX11604.1"/>
    </source>
</evidence>
<dbReference type="SMART" id="SM01117">
    <property type="entry name" value="Cyt-b5"/>
    <property type="match status" value="1"/>
</dbReference>
<dbReference type="SUPFAM" id="SSF51395">
    <property type="entry name" value="FMN-linked oxidoreductases"/>
    <property type="match status" value="1"/>
</dbReference>
<dbReference type="RefSeq" id="XP_030993315.1">
    <property type="nucleotide sequence ID" value="XM_031142344.1"/>
</dbReference>
<dbReference type="PROSITE" id="PS50255">
    <property type="entry name" value="CYTOCHROME_B5_2"/>
    <property type="match status" value="1"/>
</dbReference>
<evidence type="ECO:0000256" key="3">
    <source>
        <dbReference type="ARBA" id="ARBA00022723"/>
    </source>
</evidence>
<dbReference type="Proteomes" id="UP000319257">
    <property type="component" value="Unassembled WGS sequence"/>
</dbReference>
<evidence type="ECO:0000256" key="4">
    <source>
        <dbReference type="ARBA" id="ARBA00023002"/>
    </source>
</evidence>
<dbReference type="InParanoid" id="A0A507AYT0"/>
<dbReference type="GeneID" id="41975030"/>